<evidence type="ECO:0000256" key="2">
    <source>
        <dbReference type="ARBA" id="ARBA00022692"/>
    </source>
</evidence>
<dbReference type="Pfam" id="PF13962">
    <property type="entry name" value="PGG"/>
    <property type="match status" value="1"/>
</dbReference>
<dbReference type="AlphaFoldDB" id="A0A9Q1KSL5"/>
<organism evidence="9 10">
    <name type="scientific">Carnegiea gigantea</name>
    <dbReference type="NCBI Taxonomy" id="171969"/>
    <lineage>
        <taxon>Eukaryota</taxon>
        <taxon>Viridiplantae</taxon>
        <taxon>Streptophyta</taxon>
        <taxon>Embryophyta</taxon>
        <taxon>Tracheophyta</taxon>
        <taxon>Spermatophyta</taxon>
        <taxon>Magnoliopsida</taxon>
        <taxon>eudicotyledons</taxon>
        <taxon>Gunneridae</taxon>
        <taxon>Pentapetalae</taxon>
        <taxon>Caryophyllales</taxon>
        <taxon>Cactineae</taxon>
        <taxon>Cactaceae</taxon>
        <taxon>Cactoideae</taxon>
        <taxon>Echinocereeae</taxon>
        <taxon>Carnegiea</taxon>
    </lineage>
</organism>
<evidence type="ECO:0000256" key="3">
    <source>
        <dbReference type="ARBA" id="ARBA00022737"/>
    </source>
</evidence>
<comment type="subcellular location">
    <subcellularLocation>
        <location evidence="1">Membrane</location>
        <topology evidence="1">Multi-pass membrane protein</topology>
    </subcellularLocation>
</comment>
<keyword evidence="6 7" id="KW-0472">Membrane</keyword>
<feature type="transmembrane region" description="Helical" evidence="7">
    <location>
        <begin position="230"/>
        <end position="249"/>
    </location>
</feature>
<evidence type="ECO:0000256" key="6">
    <source>
        <dbReference type="ARBA" id="ARBA00023136"/>
    </source>
</evidence>
<dbReference type="SMART" id="SM00248">
    <property type="entry name" value="ANK"/>
    <property type="match status" value="5"/>
</dbReference>
<keyword evidence="2 7" id="KW-0812">Transmembrane</keyword>
<name>A0A9Q1KSL5_9CARY</name>
<keyword evidence="10" id="KW-1185">Reference proteome</keyword>
<feature type="transmembrane region" description="Helical" evidence="7">
    <location>
        <begin position="269"/>
        <end position="295"/>
    </location>
</feature>
<dbReference type="Proteomes" id="UP001153076">
    <property type="component" value="Unassembled WGS sequence"/>
</dbReference>
<dbReference type="PANTHER" id="PTHR24186:SF46">
    <property type="entry name" value="PROTEIN ACCELERATED CELL DEATH 6-LIKE"/>
    <property type="match status" value="1"/>
</dbReference>
<evidence type="ECO:0000256" key="7">
    <source>
        <dbReference type="SAM" id="Phobius"/>
    </source>
</evidence>
<dbReference type="PANTHER" id="PTHR24186">
    <property type="entry name" value="PROTEIN PHOSPHATASE 1 REGULATORY SUBUNIT"/>
    <property type="match status" value="1"/>
</dbReference>
<comment type="caution">
    <text evidence="9">The sequence shown here is derived from an EMBL/GenBank/DDBJ whole genome shotgun (WGS) entry which is preliminary data.</text>
</comment>
<dbReference type="InterPro" id="IPR026961">
    <property type="entry name" value="PGG_dom"/>
</dbReference>
<dbReference type="EMBL" id="JAKOGI010000033">
    <property type="protein sequence ID" value="KAJ8448056.1"/>
    <property type="molecule type" value="Genomic_DNA"/>
</dbReference>
<keyword evidence="4 7" id="KW-1133">Transmembrane helix</keyword>
<dbReference type="InterPro" id="IPR002110">
    <property type="entry name" value="Ankyrin_rpt"/>
</dbReference>
<evidence type="ECO:0000256" key="1">
    <source>
        <dbReference type="ARBA" id="ARBA00004141"/>
    </source>
</evidence>
<keyword evidence="5" id="KW-0040">ANK repeat</keyword>
<reference evidence="9" key="1">
    <citation type="submission" date="2022-04" db="EMBL/GenBank/DDBJ databases">
        <title>Carnegiea gigantea Genome sequencing and assembly v2.</title>
        <authorList>
            <person name="Copetti D."/>
            <person name="Sanderson M.J."/>
            <person name="Burquez A."/>
            <person name="Wojciechowski M.F."/>
        </authorList>
    </citation>
    <scope>NUCLEOTIDE SEQUENCE</scope>
    <source>
        <strain evidence="9">SGP5-SGP5p</strain>
        <tissue evidence="9">Aerial part</tissue>
    </source>
</reference>
<keyword evidence="3" id="KW-0677">Repeat</keyword>
<dbReference type="SUPFAM" id="SSF48403">
    <property type="entry name" value="Ankyrin repeat"/>
    <property type="match status" value="2"/>
</dbReference>
<feature type="transmembrane region" description="Helical" evidence="7">
    <location>
        <begin position="335"/>
        <end position="352"/>
    </location>
</feature>
<evidence type="ECO:0000313" key="9">
    <source>
        <dbReference type="EMBL" id="KAJ8448056.1"/>
    </source>
</evidence>
<sequence>MLFIAIENKCHRVVKFLLDVLFRHGFKRTFPCSDQKKESGRLMVETWPHLISEHNQNEKTPLEIASEEGTSWLVESILQKDRSSILRTPKVWVEACRKGHLQTILAFVGKSTYLRYVCRESHDTPLHHVEFQDYTSYQELLQRPVIQELKNNQDSDCDTPLHKAVKKRNKDLTEILFTMEDIYWNIKHNDQKTALDLLEQDRLCKVIGVDPQLKITYIQRKKDVTEMQETISLVATLLATITFTAGFSLPRGFNNDTGEAVLAKKTTFLVFLIADTYAMCFSMLILFSIIWSLVYDSNRSSFLANRSLGLLKHSLHGTLAAFMTGVYLVTYKKSMWIAIAVIIMCSLAVILSQRRILYKMFETMNSVTEKAHKMQMQLPSSWEQWTSYLLFEVNGDFWGKQRPIASNNQGQDEEAIPLILDSYRSTEEGAAGQKPWLGLDQCLRTPLHTALTKKHVRVALDILSMDVVLLPTMEDIEGRSPLAIAMESGFNRVALQILTSSPNCSFSECDGCNALFYAARCSALEYGLNSNVIASHLRRDFIDQLSMLNHTGNNSLQFVGVSAHDDALILKILIVLVTAYKQERAELFSSSEFQPPWLQKNLNGVNALDRAIGTQRRTSVILLVVGHDQVS</sequence>
<proteinExistence type="predicted"/>
<dbReference type="InterPro" id="IPR036770">
    <property type="entry name" value="Ankyrin_rpt-contain_sf"/>
</dbReference>
<protein>
    <recommendedName>
        <fullName evidence="8">PGG domain-containing protein</fullName>
    </recommendedName>
</protein>
<gene>
    <name evidence="9" type="ORF">Cgig2_028932</name>
</gene>
<accession>A0A9Q1KSL5</accession>
<evidence type="ECO:0000259" key="8">
    <source>
        <dbReference type="Pfam" id="PF13962"/>
    </source>
</evidence>
<feature type="transmembrane region" description="Helical" evidence="7">
    <location>
        <begin position="307"/>
        <end position="329"/>
    </location>
</feature>
<feature type="domain" description="PGG" evidence="8">
    <location>
        <begin position="222"/>
        <end position="329"/>
    </location>
</feature>
<dbReference type="OrthoDB" id="10040922at2759"/>
<evidence type="ECO:0000313" key="10">
    <source>
        <dbReference type="Proteomes" id="UP001153076"/>
    </source>
</evidence>
<dbReference type="GO" id="GO:0005886">
    <property type="term" value="C:plasma membrane"/>
    <property type="evidence" value="ECO:0007669"/>
    <property type="project" value="TreeGrafter"/>
</dbReference>
<evidence type="ECO:0000256" key="4">
    <source>
        <dbReference type="ARBA" id="ARBA00022989"/>
    </source>
</evidence>
<evidence type="ECO:0000256" key="5">
    <source>
        <dbReference type="ARBA" id="ARBA00023043"/>
    </source>
</evidence>
<dbReference type="Gene3D" id="1.25.40.20">
    <property type="entry name" value="Ankyrin repeat-containing domain"/>
    <property type="match status" value="2"/>
</dbReference>